<feature type="transmembrane region" description="Helical" evidence="1">
    <location>
        <begin position="12"/>
        <end position="32"/>
    </location>
</feature>
<dbReference type="EMBL" id="CH473984">
    <property type="protein sequence ID" value="EDM11668.1"/>
    <property type="molecule type" value="Genomic_DNA"/>
</dbReference>
<dbReference type="AlphaFoldDB" id="A6JFS2"/>
<evidence type="ECO:0000313" key="3">
    <source>
        <dbReference type="Proteomes" id="UP000234681"/>
    </source>
</evidence>
<proteinExistence type="predicted"/>
<evidence type="ECO:0000256" key="1">
    <source>
        <dbReference type="SAM" id="Phobius"/>
    </source>
</evidence>
<keyword evidence="1" id="KW-0472">Membrane</keyword>
<dbReference type="Proteomes" id="UP000234681">
    <property type="component" value="Chromosome 5"/>
</dbReference>
<gene>
    <name evidence="2" type="ORF">rCG_30350</name>
</gene>
<reference evidence="3" key="1">
    <citation type="submission" date="2005-09" db="EMBL/GenBank/DDBJ databases">
        <authorList>
            <person name="Mural R.J."/>
            <person name="Li P.W."/>
            <person name="Adams M.D."/>
            <person name="Amanatides P.G."/>
            <person name="Baden-Tillson H."/>
            <person name="Barnstead M."/>
            <person name="Chin S.H."/>
            <person name="Dew I."/>
            <person name="Evans C.A."/>
            <person name="Ferriera S."/>
            <person name="Flanigan M."/>
            <person name="Fosler C."/>
            <person name="Glodek A."/>
            <person name="Gu Z."/>
            <person name="Holt R.A."/>
            <person name="Jennings D."/>
            <person name="Kraft C.L."/>
            <person name="Lu F."/>
            <person name="Nguyen T."/>
            <person name="Nusskern D.R."/>
            <person name="Pfannkoch C.M."/>
            <person name="Sitter C."/>
            <person name="Sutton G.G."/>
            <person name="Venter J.C."/>
            <person name="Wang Z."/>
            <person name="Woodage T."/>
            <person name="Zheng X.H."/>
            <person name="Zhong F."/>
        </authorList>
    </citation>
    <scope>NUCLEOTIDE SEQUENCE [LARGE SCALE GENOMIC DNA]</scope>
    <source>
        <strain>BN</strain>
        <strain evidence="3">Sprague-Dawley</strain>
    </source>
</reference>
<accession>A6JFS2</accession>
<name>A6JFS2_RAT</name>
<protein>
    <submittedName>
        <fullName evidence="2">RCG30350</fullName>
    </submittedName>
</protein>
<keyword evidence="1" id="KW-0812">Transmembrane</keyword>
<organism evidence="2 3">
    <name type="scientific">Rattus norvegicus</name>
    <name type="common">Rat</name>
    <dbReference type="NCBI Taxonomy" id="10116"/>
    <lineage>
        <taxon>Eukaryota</taxon>
        <taxon>Metazoa</taxon>
        <taxon>Chordata</taxon>
        <taxon>Craniata</taxon>
        <taxon>Vertebrata</taxon>
        <taxon>Euteleostomi</taxon>
        <taxon>Mammalia</taxon>
        <taxon>Eutheria</taxon>
        <taxon>Euarchontoglires</taxon>
        <taxon>Glires</taxon>
        <taxon>Rodentia</taxon>
        <taxon>Myomorpha</taxon>
        <taxon>Muroidea</taxon>
        <taxon>Muridae</taxon>
        <taxon>Murinae</taxon>
        <taxon>Rattus</taxon>
    </lineage>
</organism>
<sequence length="40" mass="4627">MQMLSQDISPWFLNLQVSTSISLIFMVLSNTLTDYTYVLL</sequence>
<evidence type="ECO:0000313" key="2">
    <source>
        <dbReference type="EMBL" id="EDM11668.1"/>
    </source>
</evidence>
<keyword evidence="1" id="KW-1133">Transmembrane helix</keyword>